<evidence type="ECO:0000256" key="2">
    <source>
        <dbReference type="PIRSR" id="PIRSR000137-1"/>
    </source>
</evidence>
<keyword evidence="7" id="KW-1185">Reference proteome</keyword>
<reference evidence="6" key="1">
    <citation type="submission" date="2021-12" db="EMBL/GenBank/DDBJ databases">
        <authorList>
            <person name="Zaccaron A."/>
            <person name="Stergiopoulos I."/>
        </authorList>
    </citation>
    <scope>NUCLEOTIDE SEQUENCE</scope>
    <source>
        <strain evidence="6">Race5_Kim</strain>
    </source>
</reference>
<dbReference type="GO" id="GO:0044550">
    <property type="term" value="P:secondary metabolite biosynthetic process"/>
    <property type="evidence" value="ECO:0007669"/>
    <property type="project" value="TreeGrafter"/>
</dbReference>
<dbReference type="RefSeq" id="XP_047761093.1">
    <property type="nucleotide sequence ID" value="XM_047903226.1"/>
</dbReference>
<dbReference type="GO" id="GO:0050660">
    <property type="term" value="F:flavin adenine dinucleotide binding"/>
    <property type="evidence" value="ECO:0007669"/>
    <property type="project" value="InterPro"/>
</dbReference>
<organism evidence="6 7">
    <name type="scientific">Passalora fulva</name>
    <name type="common">Tomato leaf mold</name>
    <name type="synonym">Cladosporium fulvum</name>
    <dbReference type="NCBI Taxonomy" id="5499"/>
    <lineage>
        <taxon>Eukaryota</taxon>
        <taxon>Fungi</taxon>
        <taxon>Dikarya</taxon>
        <taxon>Ascomycota</taxon>
        <taxon>Pezizomycotina</taxon>
        <taxon>Dothideomycetes</taxon>
        <taxon>Dothideomycetidae</taxon>
        <taxon>Mycosphaerellales</taxon>
        <taxon>Mycosphaerellaceae</taxon>
        <taxon>Fulvia</taxon>
    </lineage>
</organism>
<dbReference type="Pfam" id="PF00732">
    <property type="entry name" value="GMC_oxred_N"/>
    <property type="match status" value="1"/>
</dbReference>
<dbReference type="KEGG" id="ffu:CLAFUR5_04078"/>
<dbReference type="PROSITE" id="PS00624">
    <property type="entry name" value="GMC_OXRED_2"/>
    <property type="match status" value="1"/>
</dbReference>
<keyword evidence="3" id="KW-1133">Transmembrane helix</keyword>
<feature type="active site" description="Proton acceptor" evidence="2">
    <location>
        <position position="557"/>
    </location>
</feature>
<feature type="active site" description="Proton donor" evidence="2">
    <location>
        <position position="532"/>
    </location>
</feature>
<keyword evidence="3" id="KW-0812">Transmembrane</keyword>
<feature type="transmembrane region" description="Helical" evidence="3">
    <location>
        <begin position="59"/>
        <end position="85"/>
    </location>
</feature>
<comment type="similarity">
    <text evidence="1">Belongs to the GMC oxidoreductase family.</text>
</comment>
<feature type="domain" description="Glucose-methanol-choline oxidoreductase N-terminal" evidence="5">
    <location>
        <begin position="345"/>
        <end position="359"/>
    </location>
</feature>
<dbReference type="InterPro" id="IPR036188">
    <property type="entry name" value="FAD/NAD-bd_sf"/>
</dbReference>
<sequence length="589" mass="64452">MARNAFAALALLALSTQATVVPQFDRKNHITGTGFGIPGRNSTYDYKISLTLTNQRLRFLALLCLLYHAFGAIIVGGGLAGSVVASRLTEHSNASVAHVEAGSFYELSNGNWSQIPYWSEQWVGAEEDDWQPLIHWGLFTEPQLETGVMHYAQGKNLAGSSGRNQMMYHRPSKGLLQAWADHVGDQSWNWDNMEKFYERSMKLTTNVMKRTINGSVFDAAAYTTESGQFQPLHVSYPGYINPLSQYAAAAFSSIGLKPLPGFVSGDLDGYGWWQFTIDAATGLRSSAESSFLSQAFGRPGLTTYIDALAKNIIFDNGTATGVNITNYGIRPFTLTARKEVIVPPGAYHSPQLLMVSGIGPEETLDKFDIPIVKDAPGVGQDMWDSCNVGGPVYEISLNGYSYWQQPYGSVFKNTTQEALSAVFPPDWPLIENSLSSSSRVLTASDSNKQYGVVGNIVIAPLSRGNMTIRSASNLDKPIISPNWLTTYKNARKAWQAIPEGIRIGDEVSLAMNVTTDTQILDYIRKHLSPIYHASSVCGVQNLRVVDSSSFPFTPPGHTQGVTYAHAEKLVQDVLDEYLAGVHGNTTMRG</sequence>
<dbReference type="InterPro" id="IPR012132">
    <property type="entry name" value="GMC_OxRdtase"/>
</dbReference>
<dbReference type="GeneID" id="71983956"/>
<dbReference type="InterPro" id="IPR000172">
    <property type="entry name" value="GMC_OxRdtase_N"/>
</dbReference>
<dbReference type="SUPFAM" id="SSF54373">
    <property type="entry name" value="FAD-linked reductases, C-terminal domain"/>
    <property type="match status" value="1"/>
</dbReference>
<evidence type="ECO:0000313" key="6">
    <source>
        <dbReference type="EMBL" id="UJO16727.1"/>
    </source>
</evidence>
<dbReference type="PIRSF" id="PIRSF000137">
    <property type="entry name" value="Alcohol_oxidase"/>
    <property type="match status" value="1"/>
</dbReference>
<dbReference type="PANTHER" id="PTHR11552:SF138">
    <property type="entry name" value="DEHYDROGENASE PKFF-RELATED"/>
    <property type="match status" value="1"/>
</dbReference>
<dbReference type="AlphaFoldDB" id="A0A9Q8P890"/>
<gene>
    <name evidence="6" type="ORF">CLAFUR5_04078</name>
</gene>
<evidence type="ECO:0000256" key="3">
    <source>
        <dbReference type="SAM" id="Phobius"/>
    </source>
</evidence>
<evidence type="ECO:0000313" key="7">
    <source>
        <dbReference type="Proteomes" id="UP000756132"/>
    </source>
</evidence>
<proteinExistence type="inferred from homology"/>
<accession>A0A9Q8P890</accession>
<dbReference type="PANTHER" id="PTHR11552">
    <property type="entry name" value="GLUCOSE-METHANOL-CHOLINE GMC OXIDOREDUCTASE"/>
    <property type="match status" value="1"/>
</dbReference>
<dbReference type="SUPFAM" id="SSF51905">
    <property type="entry name" value="FAD/NAD(P)-binding domain"/>
    <property type="match status" value="1"/>
</dbReference>
<reference evidence="6" key="2">
    <citation type="journal article" date="2022" name="Microb. Genom.">
        <title>A chromosome-scale genome assembly of the tomato pathogen Cladosporium fulvum reveals a compartmentalized genome architecture and the presence of a dispensable chromosome.</title>
        <authorList>
            <person name="Zaccaron A.Z."/>
            <person name="Chen L.H."/>
            <person name="Samaras A."/>
            <person name="Stergiopoulos I."/>
        </authorList>
    </citation>
    <scope>NUCLEOTIDE SEQUENCE</scope>
    <source>
        <strain evidence="6">Race5_Kim</strain>
    </source>
</reference>
<feature type="chain" id="PRO_5040349955" evidence="4">
    <location>
        <begin position="19"/>
        <end position="589"/>
    </location>
</feature>
<name>A0A9Q8P890_PASFU</name>
<dbReference type="OrthoDB" id="269227at2759"/>
<keyword evidence="3" id="KW-0472">Membrane</keyword>
<dbReference type="Proteomes" id="UP000756132">
    <property type="component" value="Chromosome 4"/>
</dbReference>
<evidence type="ECO:0000256" key="1">
    <source>
        <dbReference type="ARBA" id="ARBA00010790"/>
    </source>
</evidence>
<dbReference type="Gene3D" id="3.30.560.10">
    <property type="entry name" value="Glucose Oxidase, domain 3"/>
    <property type="match status" value="1"/>
</dbReference>
<feature type="signal peptide" evidence="4">
    <location>
        <begin position="1"/>
        <end position="18"/>
    </location>
</feature>
<keyword evidence="4" id="KW-0732">Signal</keyword>
<dbReference type="Gene3D" id="3.50.50.60">
    <property type="entry name" value="FAD/NAD(P)-binding domain"/>
    <property type="match status" value="2"/>
</dbReference>
<evidence type="ECO:0000259" key="5">
    <source>
        <dbReference type="PROSITE" id="PS00624"/>
    </source>
</evidence>
<dbReference type="EMBL" id="CP090166">
    <property type="protein sequence ID" value="UJO16727.1"/>
    <property type="molecule type" value="Genomic_DNA"/>
</dbReference>
<evidence type="ECO:0000256" key="4">
    <source>
        <dbReference type="SAM" id="SignalP"/>
    </source>
</evidence>
<protein>
    <submittedName>
        <fullName evidence="6">Patulin synthase</fullName>
    </submittedName>
</protein>
<dbReference type="GO" id="GO:0016614">
    <property type="term" value="F:oxidoreductase activity, acting on CH-OH group of donors"/>
    <property type="evidence" value="ECO:0007669"/>
    <property type="project" value="InterPro"/>
</dbReference>